<dbReference type="AlphaFoldDB" id="A0AAV4NAU4"/>
<organism evidence="2 3">
    <name type="scientific">Caerostris darwini</name>
    <dbReference type="NCBI Taxonomy" id="1538125"/>
    <lineage>
        <taxon>Eukaryota</taxon>
        <taxon>Metazoa</taxon>
        <taxon>Ecdysozoa</taxon>
        <taxon>Arthropoda</taxon>
        <taxon>Chelicerata</taxon>
        <taxon>Arachnida</taxon>
        <taxon>Araneae</taxon>
        <taxon>Araneomorphae</taxon>
        <taxon>Entelegynae</taxon>
        <taxon>Araneoidea</taxon>
        <taxon>Araneidae</taxon>
        <taxon>Caerostris</taxon>
    </lineage>
</organism>
<dbReference type="PANTHER" id="PTHR21357">
    <property type="entry name" value="FAM172 FAMILY PROTEIN HOMOLOG CG10038"/>
    <property type="match status" value="1"/>
</dbReference>
<dbReference type="Pfam" id="PF22749">
    <property type="entry name" value="Arb2"/>
    <property type="match status" value="2"/>
</dbReference>
<dbReference type="InterPro" id="IPR053858">
    <property type="entry name" value="Arb2_dom"/>
</dbReference>
<dbReference type="EMBL" id="BPLQ01001458">
    <property type="protein sequence ID" value="GIX81954.1"/>
    <property type="molecule type" value="Genomic_DNA"/>
</dbReference>
<dbReference type="GO" id="GO:0005634">
    <property type="term" value="C:nucleus"/>
    <property type="evidence" value="ECO:0007669"/>
    <property type="project" value="TreeGrafter"/>
</dbReference>
<accession>A0AAV4NAU4</accession>
<dbReference type="InterPro" id="IPR048263">
    <property type="entry name" value="Arb2"/>
</dbReference>
<sequence length="314" mass="35708">MENVNKFELKKSNDLQNAFEEFGYRFNEFGQLRHITTGAAYEFNVKEEDHAFNQRRYEALGNLVTDYVYDLLEKECGLKKRTVPLDAHGSEPTTFIFHSDDAFTNDKIVILIHGSSVVRAGQWARRLIINDSLNSGTQIPFIKRAKGLGYGVIVFNTNDNKITVKGGFRSIRGSECAENHANYVWKNIIIPKVTAKYIAIIAHSYGGCVTINLCRSFPESFQKRVFAIAFTDSCHNFVSQDLTASNIEWFHKVARNWVVSYSPLDSPLSPAANQEIECVSAGTQRHDLTSWMSFTSIFEFIDAKYKRTLTENEI</sequence>
<dbReference type="GO" id="GO:0031048">
    <property type="term" value="P:regulatory ncRNA-mediated heterochromatin formation"/>
    <property type="evidence" value="ECO:0007669"/>
    <property type="project" value="TreeGrafter"/>
</dbReference>
<name>A0AAV4NAU4_9ARAC</name>
<dbReference type="Proteomes" id="UP001054837">
    <property type="component" value="Unassembled WGS sequence"/>
</dbReference>
<comment type="caution">
    <text evidence="2">The sequence shown here is derived from an EMBL/GenBank/DDBJ whole genome shotgun (WGS) entry which is preliminary data.</text>
</comment>
<keyword evidence="3" id="KW-1185">Reference proteome</keyword>
<gene>
    <name evidence="2" type="primary">fam172a</name>
    <name evidence="2" type="ORF">CDAR_195491</name>
</gene>
<proteinExistence type="predicted"/>
<dbReference type="GO" id="GO:0035197">
    <property type="term" value="F:siRNA binding"/>
    <property type="evidence" value="ECO:0007669"/>
    <property type="project" value="TreeGrafter"/>
</dbReference>
<evidence type="ECO:0000313" key="2">
    <source>
        <dbReference type="EMBL" id="GIX81954.1"/>
    </source>
</evidence>
<protein>
    <submittedName>
        <fullName evidence="2">Cotranscriptional regulator FAM172A homolog</fullName>
    </submittedName>
</protein>
<dbReference type="InterPro" id="IPR029058">
    <property type="entry name" value="AB_hydrolase_fold"/>
</dbReference>
<dbReference type="SUPFAM" id="SSF53474">
    <property type="entry name" value="alpha/beta-Hydrolases"/>
    <property type="match status" value="1"/>
</dbReference>
<dbReference type="PANTHER" id="PTHR21357:SF4">
    <property type="entry name" value="FAM172 FAMILY PROTEIN HOMOLOG CG10038"/>
    <property type="match status" value="1"/>
</dbReference>
<feature type="domain" description="Arb2" evidence="1">
    <location>
        <begin position="169"/>
        <end position="263"/>
    </location>
</feature>
<reference evidence="2 3" key="1">
    <citation type="submission" date="2021-06" db="EMBL/GenBank/DDBJ databases">
        <title>Caerostris darwini draft genome.</title>
        <authorList>
            <person name="Kono N."/>
            <person name="Arakawa K."/>
        </authorList>
    </citation>
    <scope>NUCLEOTIDE SEQUENCE [LARGE SCALE GENOMIC DNA]</scope>
</reference>
<evidence type="ECO:0000313" key="3">
    <source>
        <dbReference type="Proteomes" id="UP001054837"/>
    </source>
</evidence>
<evidence type="ECO:0000259" key="1">
    <source>
        <dbReference type="Pfam" id="PF22749"/>
    </source>
</evidence>
<feature type="domain" description="Arb2" evidence="1">
    <location>
        <begin position="17"/>
        <end position="160"/>
    </location>
</feature>